<organism evidence="1 2">
    <name type="scientific">Streptosporangium subroseum</name>
    <dbReference type="NCBI Taxonomy" id="106412"/>
    <lineage>
        <taxon>Bacteria</taxon>
        <taxon>Bacillati</taxon>
        <taxon>Actinomycetota</taxon>
        <taxon>Actinomycetes</taxon>
        <taxon>Streptosporangiales</taxon>
        <taxon>Streptosporangiaceae</taxon>
        <taxon>Streptosporangium</taxon>
    </lineage>
</organism>
<protein>
    <submittedName>
        <fullName evidence="1">Uncharacterized protein</fullName>
    </submittedName>
</protein>
<evidence type="ECO:0000313" key="1">
    <source>
        <dbReference type="EMBL" id="SNT60593.1"/>
    </source>
</evidence>
<dbReference type="AlphaFoldDB" id="A0A239P1J6"/>
<keyword evidence="2" id="KW-1185">Reference proteome</keyword>
<dbReference type="RefSeq" id="WP_089212944.1">
    <property type="nucleotide sequence ID" value="NZ_FZOD01000078.1"/>
</dbReference>
<dbReference type="EMBL" id="FZOD01000078">
    <property type="protein sequence ID" value="SNT60593.1"/>
    <property type="molecule type" value="Genomic_DNA"/>
</dbReference>
<evidence type="ECO:0000313" key="2">
    <source>
        <dbReference type="Proteomes" id="UP000198282"/>
    </source>
</evidence>
<reference evidence="1 2" key="1">
    <citation type="submission" date="2017-06" db="EMBL/GenBank/DDBJ databases">
        <authorList>
            <person name="Kim H.J."/>
            <person name="Triplett B.A."/>
        </authorList>
    </citation>
    <scope>NUCLEOTIDE SEQUENCE [LARGE SCALE GENOMIC DNA]</scope>
    <source>
        <strain evidence="1 2">CGMCC 4.2132</strain>
    </source>
</reference>
<dbReference type="Proteomes" id="UP000198282">
    <property type="component" value="Unassembled WGS sequence"/>
</dbReference>
<sequence>MTTLTTLTRHNTLTDQDLALQLAAYAELLAAARATMAAAALGEADPLIHLRHTLAAHGQLPPTGARPVVLLAQCTAPALPQRTTAGVA</sequence>
<dbReference type="OrthoDB" id="9970082at2"/>
<accession>A0A239P1J6</accession>
<name>A0A239P1J6_9ACTN</name>
<proteinExistence type="predicted"/>
<gene>
    <name evidence="1" type="ORF">SAMN05216276_107827</name>
</gene>